<reference evidence="2" key="1">
    <citation type="submission" date="2018-04" db="EMBL/GenBank/DDBJ databases">
        <title>Whole genome sequencing of Hypsizygus marmoreus.</title>
        <authorList>
            <person name="Choi I.-G."/>
            <person name="Min B."/>
            <person name="Kim J.-G."/>
            <person name="Kim S."/>
            <person name="Oh Y.-L."/>
            <person name="Kong W.-S."/>
            <person name="Park H."/>
            <person name="Jeong J."/>
            <person name="Song E.-S."/>
        </authorList>
    </citation>
    <scope>NUCLEOTIDE SEQUENCE [LARGE SCALE GENOMIC DNA]</scope>
    <source>
        <strain evidence="2">51987-8</strain>
    </source>
</reference>
<organism evidence="2 3">
    <name type="scientific">Hypsizygus marmoreus</name>
    <name type="common">White beech mushroom</name>
    <name type="synonym">Agaricus marmoreus</name>
    <dbReference type="NCBI Taxonomy" id="39966"/>
    <lineage>
        <taxon>Eukaryota</taxon>
        <taxon>Fungi</taxon>
        <taxon>Dikarya</taxon>
        <taxon>Basidiomycota</taxon>
        <taxon>Agaricomycotina</taxon>
        <taxon>Agaricomycetes</taxon>
        <taxon>Agaricomycetidae</taxon>
        <taxon>Agaricales</taxon>
        <taxon>Tricholomatineae</taxon>
        <taxon>Lyophyllaceae</taxon>
        <taxon>Hypsizygus</taxon>
    </lineage>
</organism>
<keyword evidence="3" id="KW-1185">Reference proteome</keyword>
<keyword evidence="1" id="KW-0812">Transmembrane</keyword>
<dbReference type="InParanoid" id="A0A369K431"/>
<sequence>MTASPNPDSSGLLHPEEHISPEVYKSLAEQFGTLVIISTFTASLIVAFLSLAHDVIADNPSPVATMHLEIGLLLALSATGVHLGVIVVGGRAAALCFRLAAVARSPSQVEANIIADFKDINFYRYITYCNRLQLIGAMLLLSSFLFLTFSLFSHHAFFWVLLGASILGGFSIFRIGFWKASVTRENVKAAWGRLTRRMTRKAR</sequence>
<feature type="transmembrane region" description="Helical" evidence="1">
    <location>
        <begin position="132"/>
        <end position="152"/>
    </location>
</feature>
<dbReference type="AlphaFoldDB" id="A0A369K431"/>
<accession>A0A369K431</accession>
<evidence type="ECO:0000256" key="1">
    <source>
        <dbReference type="SAM" id="Phobius"/>
    </source>
</evidence>
<evidence type="ECO:0000313" key="3">
    <source>
        <dbReference type="Proteomes" id="UP000076154"/>
    </source>
</evidence>
<feature type="transmembrane region" description="Helical" evidence="1">
    <location>
        <begin position="72"/>
        <end position="97"/>
    </location>
</feature>
<proteinExistence type="predicted"/>
<comment type="caution">
    <text evidence="2">The sequence shown here is derived from an EMBL/GenBank/DDBJ whole genome shotgun (WGS) entry which is preliminary data.</text>
</comment>
<dbReference type="OrthoDB" id="3062838at2759"/>
<gene>
    <name evidence="2" type="ORF">Hypma_003839</name>
</gene>
<dbReference type="EMBL" id="LUEZ02000015">
    <property type="protein sequence ID" value="RDB27527.1"/>
    <property type="molecule type" value="Genomic_DNA"/>
</dbReference>
<protein>
    <submittedName>
        <fullName evidence="2">Uncharacterized protein</fullName>
    </submittedName>
</protein>
<dbReference type="Proteomes" id="UP000076154">
    <property type="component" value="Unassembled WGS sequence"/>
</dbReference>
<name>A0A369K431_HYPMA</name>
<keyword evidence="1" id="KW-1133">Transmembrane helix</keyword>
<feature type="transmembrane region" description="Helical" evidence="1">
    <location>
        <begin position="31"/>
        <end position="52"/>
    </location>
</feature>
<keyword evidence="1" id="KW-0472">Membrane</keyword>
<evidence type="ECO:0000313" key="2">
    <source>
        <dbReference type="EMBL" id="RDB27527.1"/>
    </source>
</evidence>
<feature type="transmembrane region" description="Helical" evidence="1">
    <location>
        <begin position="158"/>
        <end position="177"/>
    </location>
</feature>